<gene>
    <name evidence="3" type="ORF">EP57_12470</name>
</gene>
<dbReference type="PANTHER" id="PTHR46268">
    <property type="entry name" value="STRESS RESPONSE PROTEIN NHAX"/>
    <property type="match status" value="1"/>
</dbReference>
<dbReference type="Gene3D" id="3.40.50.620">
    <property type="entry name" value="HUPs"/>
    <property type="match status" value="1"/>
</dbReference>
<dbReference type="InterPro" id="IPR006015">
    <property type="entry name" value="Universal_stress_UspA"/>
</dbReference>
<keyword evidence="4" id="KW-1185">Reference proteome</keyword>
<organism evidence="3 4">
    <name type="scientific">Listeria booriae</name>
    <dbReference type="NCBI Taxonomy" id="1552123"/>
    <lineage>
        <taxon>Bacteria</taxon>
        <taxon>Bacillati</taxon>
        <taxon>Bacillota</taxon>
        <taxon>Bacilli</taxon>
        <taxon>Bacillales</taxon>
        <taxon>Listeriaceae</taxon>
        <taxon>Listeria</taxon>
    </lineage>
</organism>
<dbReference type="AlphaFoldDB" id="A0A099W1U4"/>
<dbReference type="InterPro" id="IPR006016">
    <property type="entry name" value="UspA"/>
</dbReference>
<accession>A0A099W1U4</accession>
<evidence type="ECO:0000256" key="1">
    <source>
        <dbReference type="ARBA" id="ARBA00008791"/>
    </source>
</evidence>
<dbReference type="EMBL" id="JNFA01000025">
    <property type="protein sequence ID" value="KGL39869.1"/>
    <property type="molecule type" value="Genomic_DNA"/>
</dbReference>
<name>A0A099W1U4_9LIST</name>
<dbReference type="GeneID" id="58718165"/>
<proteinExistence type="inferred from homology"/>
<evidence type="ECO:0000313" key="3">
    <source>
        <dbReference type="EMBL" id="KGL39869.1"/>
    </source>
</evidence>
<dbReference type="RefSeq" id="WP_036087093.1">
    <property type="nucleotide sequence ID" value="NZ_CBCSHQ010000021.1"/>
</dbReference>
<dbReference type="Pfam" id="PF00582">
    <property type="entry name" value="Usp"/>
    <property type="match status" value="1"/>
</dbReference>
<dbReference type="OrthoDB" id="9777884at2"/>
<dbReference type="PRINTS" id="PR01438">
    <property type="entry name" value="UNVRSLSTRESS"/>
</dbReference>
<sequence>MKLAVLLADDQLSTKILEKTIGLCQAFAEAPEITLIHVINARAIAEDVEVGADVEGNLAFDAEKLIAEKGAVLEKAGISYKTAILNGFPAKEVNRYAKEKALDMIIMGHHDLSLVQKVTIGSVANKVVQQAECPVLLIK</sequence>
<comment type="caution">
    <text evidence="3">The sequence shown here is derived from an EMBL/GenBank/DDBJ whole genome shotgun (WGS) entry which is preliminary data.</text>
</comment>
<evidence type="ECO:0000313" key="4">
    <source>
        <dbReference type="Proteomes" id="UP000029844"/>
    </source>
</evidence>
<protein>
    <recommendedName>
        <fullName evidence="2">UspA domain-containing protein</fullName>
    </recommendedName>
</protein>
<dbReference type="SUPFAM" id="SSF52402">
    <property type="entry name" value="Adenine nucleotide alpha hydrolases-like"/>
    <property type="match status" value="1"/>
</dbReference>
<dbReference type="CDD" id="cd00293">
    <property type="entry name" value="USP-like"/>
    <property type="match status" value="1"/>
</dbReference>
<comment type="similarity">
    <text evidence="1">Belongs to the universal stress protein A family.</text>
</comment>
<dbReference type="STRING" id="1552123.EP57_12470"/>
<dbReference type="Proteomes" id="UP000029844">
    <property type="component" value="Unassembled WGS sequence"/>
</dbReference>
<dbReference type="PANTHER" id="PTHR46268:SF6">
    <property type="entry name" value="UNIVERSAL STRESS PROTEIN UP12"/>
    <property type="match status" value="1"/>
</dbReference>
<dbReference type="InterPro" id="IPR014729">
    <property type="entry name" value="Rossmann-like_a/b/a_fold"/>
</dbReference>
<feature type="domain" description="UspA" evidence="2">
    <location>
        <begin position="15"/>
        <end position="139"/>
    </location>
</feature>
<reference evidence="3 4" key="1">
    <citation type="submission" date="2014-05" db="EMBL/GenBank/DDBJ databases">
        <title>Novel Listeriaceae from food processing environments.</title>
        <authorList>
            <person name="den Bakker H.C."/>
        </authorList>
    </citation>
    <scope>NUCLEOTIDE SEQUENCE [LARGE SCALE GENOMIC DNA]</scope>
    <source>
        <strain evidence="3 4">FSL A5-0281</strain>
    </source>
</reference>
<dbReference type="eggNOG" id="COG0589">
    <property type="taxonomic scope" value="Bacteria"/>
</dbReference>
<evidence type="ECO:0000259" key="2">
    <source>
        <dbReference type="Pfam" id="PF00582"/>
    </source>
</evidence>